<dbReference type="Proteomes" id="UP001642360">
    <property type="component" value="Unassembled WGS sequence"/>
</dbReference>
<evidence type="ECO:0000313" key="7">
    <source>
        <dbReference type="Proteomes" id="UP001642360"/>
    </source>
</evidence>
<accession>A0ABC8SHE0</accession>
<dbReference type="InterPro" id="IPR045281">
    <property type="entry name" value="CONSTANS-like"/>
</dbReference>
<dbReference type="EMBL" id="CAUOFW020002881">
    <property type="protein sequence ID" value="CAK9156601.1"/>
    <property type="molecule type" value="Genomic_DNA"/>
</dbReference>
<reference evidence="6 7" key="1">
    <citation type="submission" date="2024-02" db="EMBL/GenBank/DDBJ databases">
        <authorList>
            <person name="Vignale AGUSTIN F."/>
            <person name="Sosa J E."/>
            <person name="Modenutti C."/>
        </authorList>
    </citation>
    <scope>NUCLEOTIDE SEQUENCE [LARGE SCALE GENOMIC DNA]</scope>
</reference>
<comment type="subcellular location">
    <subcellularLocation>
        <location evidence="1 3">Nucleus</location>
    </subcellularLocation>
</comment>
<dbReference type="AlphaFoldDB" id="A0ABC8SHE0"/>
<feature type="region of interest" description="Disordered" evidence="4">
    <location>
        <begin position="42"/>
        <end position="66"/>
    </location>
</feature>
<keyword evidence="2 3" id="KW-0539">Nucleus</keyword>
<name>A0ABC8SHE0_9AQUA</name>
<protein>
    <recommendedName>
        <fullName evidence="5">CCT domain-containing protein</fullName>
    </recommendedName>
</protein>
<dbReference type="GO" id="GO:0005634">
    <property type="term" value="C:nucleus"/>
    <property type="evidence" value="ECO:0007669"/>
    <property type="project" value="UniProtKB-SubCell"/>
</dbReference>
<evidence type="ECO:0000256" key="4">
    <source>
        <dbReference type="SAM" id="MobiDB-lite"/>
    </source>
</evidence>
<evidence type="ECO:0000259" key="5">
    <source>
        <dbReference type="PROSITE" id="PS51017"/>
    </source>
</evidence>
<dbReference type="InterPro" id="IPR010402">
    <property type="entry name" value="CCT_domain"/>
</dbReference>
<comment type="caution">
    <text evidence="6">The sequence shown here is derived from an EMBL/GenBank/DDBJ whole genome shotgun (WGS) entry which is preliminary data.</text>
</comment>
<evidence type="ECO:0000256" key="1">
    <source>
        <dbReference type="ARBA" id="ARBA00004123"/>
    </source>
</evidence>
<evidence type="ECO:0000256" key="3">
    <source>
        <dbReference type="PROSITE-ProRule" id="PRU00357"/>
    </source>
</evidence>
<evidence type="ECO:0000256" key="2">
    <source>
        <dbReference type="ARBA" id="ARBA00023242"/>
    </source>
</evidence>
<feature type="compositionally biased region" description="Polar residues" evidence="4">
    <location>
        <begin position="48"/>
        <end position="59"/>
    </location>
</feature>
<dbReference type="PROSITE" id="PS51017">
    <property type="entry name" value="CCT"/>
    <property type="match status" value="1"/>
</dbReference>
<dbReference type="Pfam" id="PF06203">
    <property type="entry name" value="CCT"/>
    <property type="match status" value="1"/>
</dbReference>
<sequence length="255" mass="29180">MASDLFVYENTFFSDPFSPFIESLIDHDSIFQAISDTYHNSAERNPLDETNSLDQSAPTLLSSSPPSHQLGNLSLYQHQTTHLATASSISANRYADFTVLEVKTEECRALIDSLFSYSNNFFEPQTQGLSSPANNSSIGQIRRVCSTGDLPKIKTAETSHKLSSNPLSTERSSMEEANFKVRRYSAEERKQRIHRYKAKRNQRNFNKTIKYACRKTLADNRPRIRGRFVRNDETGEIPKAATYNRYEDEDDLWIE</sequence>
<evidence type="ECO:0000313" key="6">
    <source>
        <dbReference type="EMBL" id="CAK9156601.1"/>
    </source>
</evidence>
<feature type="domain" description="CCT" evidence="5">
    <location>
        <begin position="189"/>
        <end position="231"/>
    </location>
</feature>
<gene>
    <name evidence="6" type="ORF">ILEXP_LOCUS25147</name>
</gene>
<organism evidence="6 7">
    <name type="scientific">Ilex paraguariensis</name>
    <name type="common">yerba mate</name>
    <dbReference type="NCBI Taxonomy" id="185542"/>
    <lineage>
        <taxon>Eukaryota</taxon>
        <taxon>Viridiplantae</taxon>
        <taxon>Streptophyta</taxon>
        <taxon>Embryophyta</taxon>
        <taxon>Tracheophyta</taxon>
        <taxon>Spermatophyta</taxon>
        <taxon>Magnoliopsida</taxon>
        <taxon>eudicotyledons</taxon>
        <taxon>Gunneridae</taxon>
        <taxon>Pentapetalae</taxon>
        <taxon>asterids</taxon>
        <taxon>campanulids</taxon>
        <taxon>Aquifoliales</taxon>
        <taxon>Aquifoliaceae</taxon>
        <taxon>Ilex</taxon>
    </lineage>
</organism>
<keyword evidence="7" id="KW-1185">Reference proteome</keyword>
<dbReference type="PANTHER" id="PTHR31319">
    <property type="entry name" value="ZINC FINGER PROTEIN CONSTANS-LIKE 4"/>
    <property type="match status" value="1"/>
</dbReference>
<proteinExistence type="predicted"/>
<dbReference type="PANTHER" id="PTHR31319:SF103">
    <property type="entry name" value="CCT MOTIF FAMILY PROTEIN"/>
    <property type="match status" value="1"/>
</dbReference>